<feature type="region of interest" description="Disordered" evidence="1">
    <location>
        <begin position="334"/>
        <end position="360"/>
    </location>
</feature>
<accession>A0A9R1T733</accession>
<feature type="region of interest" description="Disordered" evidence="1">
    <location>
        <begin position="51"/>
        <end position="118"/>
    </location>
</feature>
<dbReference type="RefSeq" id="XP_011303954.1">
    <property type="nucleotide sequence ID" value="XM_011305652.1"/>
</dbReference>
<gene>
    <name evidence="3" type="primary">LOC105267051</name>
</gene>
<feature type="compositionally biased region" description="Basic and acidic residues" evidence="1">
    <location>
        <begin position="97"/>
        <end position="118"/>
    </location>
</feature>
<evidence type="ECO:0000256" key="1">
    <source>
        <dbReference type="SAM" id="MobiDB-lite"/>
    </source>
</evidence>
<evidence type="ECO:0000313" key="2">
    <source>
        <dbReference type="Proteomes" id="UP000694866"/>
    </source>
</evidence>
<organism evidence="2 3">
    <name type="scientific">Fopius arisanus</name>
    <dbReference type="NCBI Taxonomy" id="64838"/>
    <lineage>
        <taxon>Eukaryota</taxon>
        <taxon>Metazoa</taxon>
        <taxon>Ecdysozoa</taxon>
        <taxon>Arthropoda</taxon>
        <taxon>Hexapoda</taxon>
        <taxon>Insecta</taxon>
        <taxon>Pterygota</taxon>
        <taxon>Neoptera</taxon>
        <taxon>Endopterygota</taxon>
        <taxon>Hymenoptera</taxon>
        <taxon>Apocrita</taxon>
        <taxon>Ichneumonoidea</taxon>
        <taxon>Braconidae</taxon>
        <taxon>Opiinae</taxon>
        <taxon>Fopius</taxon>
    </lineage>
</organism>
<feature type="region of interest" description="Disordered" evidence="1">
    <location>
        <begin position="261"/>
        <end position="297"/>
    </location>
</feature>
<reference evidence="3" key="1">
    <citation type="submission" date="2025-08" db="UniProtKB">
        <authorList>
            <consortium name="RefSeq"/>
        </authorList>
    </citation>
    <scope>IDENTIFICATION</scope>
    <source>
        <strain evidence="3">USDA-PBARC FA_bdor</strain>
        <tissue evidence="3">Whole organism</tissue>
    </source>
</reference>
<keyword evidence="2" id="KW-1185">Reference proteome</keyword>
<dbReference type="AlphaFoldDB" id="A0A9R1T733"/>
<name>A0A9R1T733_9HYME</name>
<proteinExistence type="predicted"/>
<protein>
    <submittedName>
        <fullName evidence="3">Uncharacterized protein</fullName>
    </submittedName>
</protein>
<dbReference type="KEGG" id="fas:105267051"/>
<sequence length="446" mass="51126">MGRVMYSTIPQITETLLKEFGMSLQQGIPDPFRTPVFRKVVSLIPEERLRKEREVTERSCNPENFPLPGDTPTPQAPLQIPEENPGKNLINNRKKNCKEQRQRRDNKSRYPAEKTKDQSNKFNEKVKTFCYFRPLPPQKIVKTDISTCRSCPQSKVGKMMRGIFRRCKNRMKSISKSPPDVDVNFVCYRCNYPCFKICGRYKTGELPVERIIPGSNDFHADEGGEMRKINLNENSPTRREAFTRKSKTSAKKIWKSAISVHSTTDSAPNDSSVQILQRKTSDRGSIPFEGHSRNTLKSRTSSERLKKFIYDVFPPTVEFIASGEDLPGMRWGKEFSKPPIDQGNENAVERERDSEENSSLQTEVLGDARSRFKLEGRVLEVIGMEGIPERNEQLCQGHQFVSMNDYLQLFYDNRRKIPGDSEGSKKVEVLYGRTSTGKLDFNSNAE</sequence>
<dbReference type="GeneID" id="105267051"/>
<dbReference type="Proteomes" id="UP000694866">
    <property type="component" value="Unplaced"/>
</dbReference>
<evidence type="ECO:0000313" key="3">
    <source>
        <dbReference type="RefSeq" id="XP_011303954.1"/>
    </source>
</evidence>
<feature type="compositionally biased region" description="Polar residues" evidence="1">
    <location>
        <begin position="261"/>
        <end position="278"/>
    </location>
</feature>